<name>A0A3M7T7B5_BRAPC</name>
<protein>
    <submittedName>
        <fullName evidence="1">Uncharacterized protein</fullName>
    </submittedName>
</protein>
<reference evidence="1 2" key="1">
    <citation type="journal article" date="2018" name="Sci. Rep.">
        <title>Genomic signatures of local adaptation to the degree of environmental predictability in rotifers.</title>
        <authorList>
            <person name="Franch-Gras L."/>
            <person name="Hahn C."/>
            <person name="Garcia-Roger E.M."/>
            <person name="Carmona M.J."/>
            <person name="Serra M."/>
            <person name="Gomez A."/>
        </authorList>
    </citation>
    <scope>NUCLEOTIDE SEQUENCE [LARGE SCALE GENOMIC DNA]</scope>
    <source>
        <strain evidence="1">HYR1</strain>
    </source>
</reference>
<dbReference type="Proteomes" id="UP000276133">
    <property type="component" value="Unassembled WGS sequence"/>
</dbReference>
<dbReference type="EMBL" id="REGN01000185">
    <property type="protein sequence ID" value="RNA43700.1"/>
    <property type="molecule type" value="Genomic_DNA"/>
</dbReference>
<keyword evidence="2" id="KW-1185">Reference proteome</keyword>
<sequence length="72" mass="7985">MSTSVISWVKIFLINGKMYAELDALSRLIIEALSSLSSALSSRMPMNNMFRFSGSETNMLNLGSMSSELSTW</sequence>
<evidence type="ECO:0000313" key="1">
    <source>
        <dbReference type="EMBL" id="RNA43700.1"/>
    </source>
</evidence>
<proteinExistence type="predicted"/>
<accession>A0A3M7T7B5</accession>
<organism evidence="1 2">
    <name type="scientific">Brachionus plicatilis</name>
    <name type="common">Marine rotifer</name>
    <name type="synonym">Brachionus muelleri</name>
    <dbReference type="NCBI Taxonomy" id="10195"/>
    <lineage>
        <taxon>Eukaryota</taxon>
        <taxon>Metazoa</taxon>
        <taxon>Spiralia</taxon>
        <taxon>Gnathifera</taxon>
        <taxon>Rotifera</taxon>
        <taxon>Eurotatoria</taxon>
        <taxon>Monogononta</taxon>
        <taxon>Pseudotrocha</taxon>
        <taxon>Ploima</taxon>
        <taxon>Brachionidae</taxon>
        <taxon>Brachionus</taxon>
    </lineage>
</organism>
<comment type="caution">
    <text evidence="1">The sequence shown here is derived from an EMBL/GenBank/DDBJ whole genome shotgun (WGS) entry which is preliminary data.</text>
</comment>
<evidence type="ECO:0000313" key="2">
    <source>
        <dbReference type="Proteomes" id="UP000276133"/>
    </source>
</evidence>
<dbReference type="AlphaFoldDB" id="A0A3M7T7B5"/>
<gene>
    <name evidence="1" type="ORF">BpHYR1_045963</name>
</gene>